<accession>A0ABY6JIU4</accession>
<dbReference type="EMBL" id="CP074352">
    <property type="protein sequence ID" value="UYU33680.1"/>
    <property type="molecule type" value="Genomic_DNA"/>
</dbReference>
<gene>
    <name evidence="2" type="ORF">KFZ77_09315</name>
</gene>
<proteinExistence type="predicted"/>
<organism evidence="2 3">
    <name type="scientific">Siccibacter colletis</name>
    <dbReference type="NCBI Taxonomy" id="1505757"/>
    <lineage>
        <taxon>Bacteria</taxon>
        <taxon>Pseudomonadati</taxon>
        <taxon>Pseudomonadota</taxon>
        <taxon>Gammaproteobacteria</taxon>
        <taxon>Enterobacterales</taxon>
        <taxon>Enterobacteriaceae</taxon>
        <taxon>Siccibacter</taxon>
    </lineage>
</organism>
<dbReference type="Proteomes" id="UP001156318">
    <property type="component" value="Chromosome"/>
</dbReference>
<name>A0ABY6JIU4_9ENTR</name>
<evidence type="ECO:0000313" key="3">
    <source>
        <dbReference type="Proteomes" id="UP001156318"/>
    </source>
</evidence>
<dbReference type="RefSeq" id="WP_264386102.1">
    <property type="nucleotide sequence ID" value="NZ_CP074352.1"/>
</dbReference>
<evidence type="ECO:0000313" key="2">
    <source>
        <dbReference type="EMBL" id="UYU33680.1"/>
    </source>
</evidence>
<keyword evidence="3" id="KW-1185">Reference proteome</keyword>
<reference evidence="2 3" key="1">
    <citation type="submission" date="2021-05" db="EMBL/GenBank/DDBJ databases">
        <title>Isolation, identification, and the growth promoting effects of Pantoea dispersa strain YSD J2 from the aboveground leaves of Cyperus esculentus L.Var. Sativus.</title>
        <authorList>
            <person name="Wang S."/>
            <person name="Tang X.M."/>
            <person name="Huang Y.N."/>
        </authorList>
    </citation>
    <scope>NUCLEOTIDE SEQUENCE [LARGE SCALE GENOMIC DNA]</scope>
    <source>
        <strain evidence="3">YSD YN2</strain>
    </source>
</reference>
<protein>
    <submittedName>
        <fullName evidence="2">Uncharacterized protein</fullName>
    </submittedName>
</protein>
<feature type="region of interest" description="Disordered" evidence="1">
    <location>
        <begin position="23"/>
        <end position="42"/>
    </location>
</feature>
<sequence>MPSGINAATTAAHARTLLHHPSHHAPVASQTQTPRPTHPGSGITRIGQQSVTLSPLNQSGFVSSFGNANSARISHTSRMGINPAFARQVLNDPALRQSAARDVARIRNMGLERFPALNHIAQEMAHQALQRTDPRQHSDISSALDDYRSTDGGHVLMSISAMGFPDLRSYLHSIDPHRDPEEHLQDFVASFASRYNCLSGYESDEEEAMDDVRNRLEALLPEQARILTDYLHQAPRLSEMPLLRGSTGGDDPLRSLDNTLRAMLRGEGLHFNSFLSTTSSYDAAMDFTGKLSSSGFGTPLYTIDFTDRANEAHNEVLRRDALQALDSGNSDDARKSLLCLMRPDNAAGVSVNATEQALNPHAGEGHITGQENEMLLAPGHVFIPQQLIRHDDGFIAIGALRYARDANTALN</sequence>
<evidence type="ECO:0000256" key="1">
    <source>
        <dbReference type="SAM" id="MobiDB-lite"/>
    </source>
</evidence>